<dbReference type="InterPro" id="IPR005845">
    <property type="entry name" value="A-D-PHexomutase_a/b/a-II"/>
</dbReference>
<feature type="domain" description="Alpha-D-phosphohexomutase alpha/beta/alpha" evidence="11">
    <location>
        <begin position="262"/>
        <end position="367"/>
    </location>
</feature>
<feature type="domain" description="Alpha-D-phosphohexomutase C-terminal" evidence="8">
    <location>
        <begin position="377"/>
        <end position="444"/>
    </location>
</feature>
<dbReference type="InterPro" id="IPR016066">
    <property type="entry name" value="A-D-PHexomutase_CS"/>
</dbReference>
<reference evidence="12 13" key="1">
    <citation type="submission" date="2018-08" db="EMBL/GenBank/DDBJ databases">
        <title>Draft genome sequence of Rhodobacter sphaeroides FY.</title>
        <authorList>
            <person name="Rayyan A."/>
            <person name="Meyer T.E."/>
            <person name="Kyndt J.A."/>
        </authorList>
    </citation>
    <scope>NUCLEOTIDE SEQUENCE [LARGE SCALE GENOMIC DNA]</scope>
    <source>
        <strain evidence="12 13">FY</strain>
    </source>
</reference>
<dbReference type="Pfam" id="PF02880">
    <property type="entry name" value="PGM_PMM_III"/>
    <property type="match status" value="1"/>
</dbReference>
<evidence type="ECO:0000256" key="2">
    <source>
        <dbReference type="ARBA" id="ARBA00010231"/>
    </source>
</evidence>
<dbReference type="AlphaFoldDB" id="A0AAX1UH51"/>
<dbReference type="PANTHER" id="PTHR43771:SF1">
    <property type="entry name" value="PHOSPHOMANNOMUTASE"/>
    <property type="match status" value="1"/>
</dbReference>
<sequence>MSALGCFKAYDIRGRLGVDLDEGIAYRIGRAFARALDARTVVLGRDIRASSEALAARVAEGLGDEGCRVLDLGLSGTEEMYAATSHFGADGGICVTASHNPMDYNGMKMVRQGSAPLDAASGLARIRELAEAEDFGAARPGGAVMPVAEEARRAYVERVLSFVEVEALKPLKILVNAGHGAAGPTFDAIAARLEALGAPLSFERMHHAPDGTFPAGIPNPLLPENRPATAARVRETRADFGVAWDGDFDRCFFFDHEGRFIDGEYVVGLLAEAFLARHPGATVIHDPRIIWNTQDVVARAGGRAVQTRTGHAFIKQAMRDEAALYGGEMSAHHYFRDFYHCDSGMIPWLLVAGLVSRHGRLADLVADRRAAFPSSGELNFVLEDPAAAMARVRQVFAPEARAVDEMDGLGFDLGSWRFNLRSSNTEPVVRLNVEAKGKPELVAQGVTAVKALLLPTGG</sequence>
<organism evidence="12 13">
    <name type="scientific">Cereibacter sphaeroides</name>
    <name type="common">Rhodobacter sphaeroides</name>
    <dbReference type="NCBI Taxonomy" id="1063"/>
    <lineage>
        <taxon>Bacteria</taxon>
        <taxon>Pseudomonadati</taxon>
        <taxon>Pseudomonadota</taxon>
        <taxon>Alphaproteobacteria</taxon>
        <taxon>Rhodobacterales</taxon>
        <taxon>Paracoccaceae</taxon>
        <taxon>Cereibacter</taxon>
    </lineage>
</organism>
<evidence type="ECO:0000259" key="8">
    <source>
        <dbReference type="Pfam" id="PF00408"/>
    </source>
</evidence>
<dbReference type="Pfam" id="PF02878">
    <property type="entry name" value="PGM_PMM_I"/>
    <property type="match status" value="1"/>
</dbReference>
<name>A0AAX1UH51_CERSP</name>
<dbReference type="PRINTS" id="PR00509">
    <property type="entry name" value="PGMPMM"/>
</dbReference>
<keyword evidence="5 7" id="KW-0460">Magnesium</keyword>
<proteinExistence type="inferred from homology"/>
<dbReference type="Gene3D" id="3.40.120.10">
    <property type="entry name" value="Alpha-D-Glucose-1,6-Bisphosphate, subunit A, domain 3"/>
    <property type="match status" value="3"/>
</dbReference>
<dbReference type="Pfam" id="PF00408">
    <property type="entry name" value="PGM_PMM_IV"/>
    <property type="match status" value="1"/>
</dbReference>
<dbReference type="Proteomes" id="UP000266305">
    <property type="component" value="Unassembled WGS sequence"/>
</dbReference>
<evidence type="ECO:0000259" key="9">
    <source>
        <dbReference type="Pfam" id="PF02878"/>
    </source>
</evidence>
<dbReference type="GO" id="GO:0000287">
    <property type="term" value="F:magnesium ion binding"/>
    <property type="evidence" value="ECO:0007669"/>
    <property type="project" value="InterPro"/>
</dbReference>
<evidence type="ECO:0000256" key="6">
    <source>
        <dbReference type="ARBA" id="ARBA00023235"/>
    </source>
</evidence>
<dbReference type="InterPro" id="IPR005841">
    <property type="entry name" value="Alpha-D-phosphohexomutase_SF"/>
</dbReference>
<feature type="domain" description="Alpha-D-phosphohexomutase alpha/beta/alpha" evidence="9">
    <location>
        <begin position="7"/>
        <end position="135"/>
    </location>
</feature>
<evidence type="ECO:0000256" key="1">
    <source>
        <dbReference type="ARBA" id="ARBA00001946"/>
    </source>
</evidence>
<evidence type="ECO:0000259" key="11">
    <source>
        <dbReference type="Pfam" id="PF02880"/>
    </source>
</evidence>
<dbReference type="GO" id="GO:0005975">
    <property type="term" value="P:carbohydrate metabolic process"/>
    <property type="evidence" value="ECO:0007669"/>
    <property type="project" value="InterPro"/>
</dbReference>
<comment type="caution">
    <text evidence="12">The sequence shown here is derived from an EMBL/GenBank/DDBJ whole genome shotgun (WGS) entry which is preliminary data.</text>
</comment>
<comment type="cofactor">
    <cofactor evidence="1">
        <name>Mg(2+)</name>
        <dbReference type="ChEBI" id="CHEBI:18420"/>
    </cofactor>
</comment>
<dbReference type="PANTHER" id="PTHR43771">
    <property type="entry name" value="PHOSPHOMANNOMUTASE"/>
    <property type="match status" value="1"/>
</dbReference>
<dbReference type="Gene3D" id="3.30.310.50">
    <property type="entry name" value="Alpha-D-phosphohexomutase, C-terminal domain"/>
    <property type="match status" value="1"/>
</dbReference>
<dbReference type="Pfam" id="PF02879">
    <property type="entry name" value="PGM_PMM_II"/>
    <property type="match status" value="1"/>
</dbReference>
<dbReference type="EMBL" id="QWGP01000025">
    <property type="protein sequence ID" value="RHZ92294.1"/>
    <property type="molecule type" value="Genomic_DNA"/>
</dbReference>
<evidence type="ECO:0000256" key="4">
    <source>
        <dbReference type="ARBA" id="ARBA00022723"/>
    </source>
</evidence>
<evidence type="ECO:0000313" key="12">
    <source>
        <dbReference type="EMBL" id="RHZ92294.1"/>
    </source>
</evidence>
<dbReference type="InterPro" id="IPR005843">
    <property type="entry name" value="A-D-PHexomutase_C"/>
</dbReference>
<keyword evidence="3" id="KW-0597">Phosphoprotein</keyword>
<evidence type="ECO:0000256" key="5">
    <source>
        <dbReference type="ARBA" id="ARBA00022842"/>
    </source>
</evidence>
<comment type="similarity">
    <text evidence="2 7">Belongs to the phosphohexose mutase family.</text>
</comment>
<evidence type="ECO:0000259" key="10">
    <source>
        <dbReference type="Pfam" id="PF02879"/>
    </source>
</evidence>
<keyword evidence="4 7" id="KW-0479">Metal-binding</keyword>
<accession>A0AAX1UH51</accession>
<dbReference type="GO" id="GO:0016868">
    <property type="term" value="F:intramolecular phosphotransferase activity"/>
    <property type="evidence" value="ECO:0007669"/>
    <property type="project" value="InterPro"/>
</dbReference>
<dbReference type="InterPro" id="IPR036900">
    <property type="entry name" value="A-D-PHexomutase_C_sf"/>
</dbReference>
<dbReference type="CDD" id="cd03089">
    <property type="entry name" value="PMM_PGM"/>
    <property type="match status" value="1"/>
</dbReference>
<dbReference type="InterPro" id="IPR005846">
    <property type="entry name" value="A-D-PHexomutase_a/b/a-III"/>
</dbReference>
<dbReference type="RefSeq" id="WP_119000968.1">
    <property type="nucleotide sequence ID" value="NZ_QWGP01000025.1"/>
</dbReference>
<dbReference type="InterPro" id="IPR005844">
    <property type="entry name" value="A-D-PHexomutase_a/b/a-I"/>
</dbReference>
<dbReference type="SUPFAM" id="SSF55957">
    <property type="entry name" value="Phosphoglucomutase, C-terminal domain"/>
    <property type="match status" value="1"/>
</dbReference>
<evidence type="ECO:0000256" key="3">
    <source>
        <dbReference type="ARBA" id="ARBA00022553"/>
    </source>
</evidence>
<feature type="domain" description="Alpha-D-phosphohexomutase alpha/beta/alpha" evidence="10">
    <location>
        <begin position="154"/>
        <end position="258"/>
    </location>
</feature>
<protein>
    <submittedName>
        <fullName evidence="12">Phosphomannomutase</fullName>
    </submittedName>
</protein>
<gene>
    <name evidence="12" type="ORF">D1114_17960</name>
</gene>
<dbReference type="SUPFAM" id="SSF53738">
    <property type="entry name" value="Phosphoglucomutase, first 3 domains"/>
    <property type="match status" value="3"/>
</dbReference>
<keyword evidence="6" id="KW-0413">Isomerase</keyword>
<dbReference type="InterPro" id="IPR016055">
    <property type="entry name" value="A-D-PHexomutase_a/b/a-I/II/III"/>
</dbReference>
<evidence type="ECO:0000256" key="7">
    <source>
        <dbReference type="RuleBase" id="RU004326"/>
    </source>
</evidence>
<evidence type="ECO:0000313" key="13">
    <source>
        <dbReference type="Proteomes" id="UP000266305"/>
    </source>
</evidence>
<dbReference type="PROSITE" id="PS00710">
    <property type="entry name" value="PGM_PMM"/>
    <property type="match status" value="1"/>
</dbReference>